<keyword evidence="2" id="KW-0732">Signal</keyword>
<evidence type="ECO:0000313" key="4">
    <source>
        <dbReference type="Proteomes" id="UP001530377"/>
    </source>
</evidence>
<feature type="region of interest" description="Disordered" evidence="1">
    <location>
        <begin position="277"/>
        <end position="324"/>
    </location>
</feature>
<keyword evidence="4" id="KW-1185">Reference proteome</keyword>
<organism evidence="3 4">
    <name type="scientific">Cyclostephanos tholiformis</name>
    <dbReference type="NCBI Taxonomy" id="382380"/>
    <lineage>
        <taxon>Eukaryota</taxon>
        <taxon>Sar</taxon>
        <taxon>Stramenopiles</taxon>
        <taxon>Ochrophyta</taxon>
        <taxon>Bacillariophyta</taxon>
        <taxon>Coscinodiscophyceae</taxon>
        <taxon>Thalassiosirophycidae</taxon>
        <taxon>Stephanodiscales</taxon>
        <taxon>Stephanodiscaceae</taxon>
        <taxon>Cyclostephanos</taxon>
    </lineage>
</organism>
<evidence type="ECO:0000256" key="2">
    <source>
        <dbReference type="SAM" id="SignalP"/>
    </source>
</evidence>
<dbReference type="EMBL" id="JALLPB020000522">
    <property type="protein sequence ID" value="KAL3808307.1"/>
    <property type="molecule type" value="Genomic_DNA"/>
</dbReference>
<proteinExistence type="predicted"/>
<dbReference type="Proteomes" id="UP001530377">
    <property type="component" value="Unassembled WGS sequence"/>
</dbReference>
<gene>
    <name evidence="3" type="ORF">ACHAXA_001924</name>
</gene>
<protein>
    <submittedName>
        <fullName evidence="3">Uncharacterized protein</fullName>
    </submittedName>
</protein>
<evidence type="ECO:0000256" key="1">
    <source>
        <dbReference type="SAM" id="MobiDB-lite"/>
    </source>
</evidence>
<feature type="region of interest" description="Disordered" evidence="1">
    <location>
        <begin position="82"/>
        <end position="102"/>
    </location>
</feature>
<comment type="caution">
    <text evidence="3">The sequence shown here is derived from an EMBL/GenBank/DDBJ whole genome shotgun (WGS) entry which is preliminary data.</text>
</comment>
<feature type="chain" id="PRO_5044870874" evidence="2">
    <location>
        <begin position="20"/>
        <end position="324"/>
    </location>
</feature>
<accession>A0ABD3R6N6</accession>
<feature type="signal peptide" evidence="2">
    <location>
        <begin position="1"/>
        <end position="19"/>
    </location>
</feature>
<dbReference type="AlphaFoldDB" id="A0ABD3R6N6"/>
<reference evidence="3 4" key="1">
    <citation type="submission" date="2024-10" db="EMBL/GenBank/DDBJ databases">
        <title>Updated reference genomes for cyclostephanoid diatoms.</title>
        <authorList>
            <person name="Roberts W.R."/>
            <person name="Alverson A.J."/>
        </authorList>
    </citation>
    <scope>NUCLEOTIDE SEQUENCE [LARGE SCALE GENOMIC DNA]</scope>
    <source>
        <strain evidence="3 4">AJA228-03</strain>
    </source>
</reference>
<name>A0ABD3R6N6_9STRA</name>
<sequence>MARFTTALGLLLTAATAVAFCPDCVVVSRRNILHRLGAVEDTDFDAPVPLSPQSGTAVLDREPIVDDECYMGKDGGADECVDFDPAPRRTTRSANAYDRPRSTPKWTVADDFDAPVPAYPKSGTAVLDHEPIVDDECYMGKDGGANECVDFDPAPRRTTRSANAYDRPRSTPKWTVADDFDAPVPAYPKSGTAVLDREPIVDDECYMGKDGGANECVDFDPAPRRTTRSANAYDRPRSTPKWTVADDFDAPVPAYPKSGRAVLDREPIVDDECYMGKDGGADECVDFDPSPRRTTRSANAQDRPRSSPRWTSFLRRSGLPETTF</sequence>
<evidence type="ECO:0000313" key="3">
    <source>
        <dbReference type="EMBL" id="KAL3808307.1"/>
    </source>
</evidence>